<keyword evidence="6" id="KW-0472">Membrane</keyword>
<dbReference type="SMART" id="SM00702">
    <property type="entry name" value="P4Hc"/>
    <property type="match status" value="1"/>
</dbReference>
<dbReference type="Gene3D" id="2.60.120.620">
    <property type="entry name" value="q2cbj1_9rhob like domain"/>
    <property type="match status" value="1"/>
</dbReference>
<gene>
    <name evidence="8" type="ORF">BSAL_74415</name>
</gene>
<comment type="cofactor">
    <cofactor evidence="1">
        <name>L-ascorbate</name>
        <dbReference type="ChEBI" id="CHEBI:38290"/>
    </cofactor>
</comment>
<dbReference type="InterPro" id="IPR045054">
    <property type="entry name" value="P4HA-like"/>
</dbReference>
<keyword evidence="9" id="KW-1185">Reference proteome</keyword>
<dbReference type="EMBL" id="CYKH01000651">
    <property type="protein sequence ID" value="CUG10165.1"/>
    <property type="molecule type" value="Genomic_DNA"/>
</dbReference>
<evidence type="ECO:0000256" key="2">
    <source>
        <dbReference type="ARBA" id="ARBA00022723"/>
    </source>
</evidence>
<dbReference type="GO" id="GO:0051213">
    <property type="term" value="F:dioxygenase activity"/>
    <property type="evidence" value="ECO:0007669"/>
    <property type="project" value="UniProtKB-KW"/>
</dbReference>
<keyword evidence="6" id="KW-1133">Transmembrane helix</keyword>
<feature type="transmembrane region" description="Helical" evidence="6">
    <location>
        <begin position="20"/>
        <end position="40"/>
    </location>
</feature>
<dbReference type="PANTHER" id="PTHR10869">
    <property type="entry name" value="PROLYL 4-HYDROXYLASE ALPHA SUBUNIT"/>
    <property type="match status" value="1"/>
</dbReference>
<dbReference type="GO" id="GO:0016705">
    <property type="term" value="F:oxidoreductase activity, acting on paired donors, with incorporation or reduction of molecular oxygen"/>
    <property type="evidence" value="ECO:0007669"/>
    <property type="project" value="InterPro"/>
</dbReference>
<dbReference type="Pfam" id="PF13640">
    <property type="entry name" value="2OG-FeII_Oxy_3"/>
    <property type="match status" value="1"/>
</dbReference>
<protein>
    <submittedName>
        <fullName evidence="8">Membrane-associated protein, putative</fullName>
    </submittedName>
</protein>
<dbReference type="GO" id="GO:0005506">
    <property type="term" value="F:iron ion binding"/>
    <property type="evidence" value="ECO:0007669"/>
    <property type="project" value="InterPro"/>
</dbReference>
<dbReference type="AlphaFoldDB" id="A0A0S4IUE5"/>
<evidence type="ECO:0000256" key="3">
    <source>
        <dbReference type="ARBA" id="ARBA00022964"/>
    </source>
</evidence>
<dbReference type="VEuPathDB" id="TriTrypDB:BSAL_74415"/>
<dbReference type="InterPro" id="IPR044862">
    <property type="entry name" value="Pro_4_hyd_alph_FE2OG_OXY"/>
</dbReference>
<keyword evidence="4" id="KW-0560">Oxidoreductase</keyword>
<evidence type="ECO:0000259" key="7">
    <source>
        <dbReference type="PROSITE" id="PS51471"/>
    </source>
</evidence>
<dbReference type="InterPro" id="IPR006620">
    <property type="entry name" value="Pro_4_hyd_alph"/>
</dbReference>
<dbReference type="GO" id="GO:0031418">
    <property type="term" value="F:L-ascorbic acid binding"/>
    <property type="evidence" value="ECO:0007669"/>
    <property type="project" value="InterPro"/>
</dbReference>
<evidence type="ECO:0000256" key="1">
    <source>
        <dbReference type="ARBA" id="ARBA00001961"/>
    </source>
</evidence>
<evidence type="ECO:0000256" key="4">
    <source>
        <dbReference type="ARBA" id="ARBA00023002"/>
    </source>
</evidence>
<keyword evidence="5" id="KW-0408">Iron</keyword>
<evidence type="ECO:0000256" key="6">
    <source>
        <dbReference type="SAM" id="Phobius"/>
    </source>
</evidence>
<evidence type="ECO:0000313" key="9">
    <source>
        <dbReference type="Proteomes" id="UP000051952"/>
    </source>
</evidence>
<keyword evidence="3" id="KW-0223">Dioxygenase</keyword>
<dbReference type="PANTHER" id="PTHR10869:SF246">
    <property type="entry name" value="TRANSMEMBRANE PROLYL 4-HYDROXYLASE"/>
    <property type="match status" value="1"/>
</dbReference>
<evidence type="ECO:0000256" key="5">
    <source>
        <dbReference type="ARBA" id="ARBA00023004"/>
    </source>
</evidence>
<keyword evidence="6" id="KW-0812">Transmembrane</keyword>
<accession>A0A0S4IUE5</accession>
<name>A0A0S4IUE5_BODSA</name>
<organism evidence="8 9">
    <name type="scientific">Bodo saltans</name>
    <name type="common">Flagellated protozoan</name>
    <dbReference type="NCBI Taxonomy" id="75058"/>
    <lineage>
        <taxon>Eukaryota</taxon>
        <taxon>Discoba</taxon>
        <taxon>Euglenozoa</taxon>
        <taxon>Kinetoplastea</taxon>
        <taxon>Metakinetoplastina</taxon>
        <taxon>Eubodonida</taxon>
        <taxon>Bodonidae</taxon>
        <taxon>Bodo</taxon>
    </lineage>
</organism>
<dbReference type="Proteomes" id="UP000051952">
    <property type="component" value="Unassembled WGS sequence"/>
</dbReference>
<dbReference type="PROSITE" id="PS51471">
    <property type="entry name" value="FE2OG_OXY"/>
    <property type="match status" value="1"/>
</dbReference>
<reference evidence="9" key="1">
    <citation type="submission" date="2015-09" db="EMBL/GenBank/DDBJ databases">
        <authorList>
            <consortium name="Pathogen Informatics"/>
        </authorList>
    </citation>
    <scope>NUCLEOTIDE SEQUENCE [LARGE SCALE GENOMIC DNA]</scope>
    <source>
        <strain evidence="9">Lake Konstanz</strain>
    </source>
</reference>
<feature type="domain" description="Fe2OG dioxygenase" evidence="7">
    <location>
        <begin position="310"/>
        <end position="419"/>
    </location>
</feature>
<dbReference type="InterPro" id="IPR005123">
    <property type="entry name" value="Oxoglu/Fe-dep_dioxygenase_dom"/>
</dbReference>
<evidence type="ECO:0000313" key="8">
    <source>
        <dbReference type="EMBL" id="CUG10165.1"/>
    </source>
</evidence>
<keyword evidence="2" id="KW-0479">Metal-binding</keyword>
<proteinExistence type="predicted"/>
<dbReference type="OrthoDB" id="420380at2759"/>
<sequence length="425" mass="46450">MNAFGELKILKRSPGKRRRYLWMSLSAVVLMMLCGGQLLLLSRHGRHSAADSFHEIHRESESACPPPTGVAASWRIMEPAAGVSKSALRSLFDQYPQHWGAPNSDPDIESFALHIPSAGSSDDAMQTFPTIGTVLQRSSGTVRLSLSIYQRKLKRSDFEYFSMNFVRPDIMRATNASCDVCYDTRTAATFPAQEDTDVTGRAAAAELAQSLNHVIVWQVLRSGGPRLLYLHSILNPSFCSQLIAMANKTLSRSTVMFDRSSDGKTEGSQLVHQVRTSSGTFLTSHADRFSPANTALRVAASYVLGVPESFLEPTQILQYHAGQYYVPHLDYFELEGVHRGGQRVATVLVWLSDVACGGETAFPAARVQLRPAKGDGVIFFNVQGGVGLNPDPASLHAGQPPRGTNASNVKWVAVLWAHPAEYKSS</sequence>